<organism evidence="1 2">
    <name type="scientific">Propioniciclava tarda</name>
    <dbReference type="NCBI Taxonomy" id="433330"/>
    <lineage>
        <taxon>Bacteria</taxon>
        <taxon>Bacillati</taxon>
        <taxon>Actinomycetota</taxon>
        <taxon>Actinomycetes</taxon>
        <taxon>Propionibacteriales</taxon>
        <taxon>Propionibacteriaceae</taxon>
        <taxon>Propioniciclava</taxon>
    </lineage>
</organism>
<keyword evidence="2" id="KW-1185">Reference proteome</keyword>
<reference evidence="1 2" key="1">
    <citation type="submission" date="2019-01" db="EMBL/GenBank/DDBJ databases">
        <title>Lactibacter flavus gen. nov., sp. nov., a novel bacterium of the family Propionibacteriaceae isolated from raw milk and dairy products.</title>
        <authorList>
            <person name="Huptas C."/>
            <person name="Wenning M."/>
            <person name="Breitenwieser F."/>
            <person name="Doll E."/>
            <person name="Von Neubeck M."/>
            <person name="Busse H.-J."/>
            <person name="Scherer S."/>
        </authorList>
    </citation>
    <scope>NUCLEOTIDE SEQUENCE [LARGE SCALE GENOMIC DNA]</scope>
    <source>
        <strain evidence="1 2">DSM 22130</strain>
    </source>
</reference>
<gene>
    <name evidence="1" type="ORF">ET996_02200</name>
</gene>
<name>A0A4Q9KMN4_PROTD</name>
<proteinExistence type="predicted"/>
<dbReference type="AlphaFoldDB" id="A0A4Q9KMN4"/>
<comment type="caution">
    <text evidence="1">The sequence shown here is derived from an EMBL/GenBank/DDBJ whole genome shotgun (WGS) entry which is preliminary data.</text>
</comment>
<accession>A0A4Q9KMN4</accession>
<dbReference type="Proteomes" id="UP000291933">
    <property type="component" value="Unassembled WGS sequence"/>
</dbReference>
<dbReference type="EMBL" id="SDMR01000002">
    <property type="protein sequence ID" value="TBT95812.1"/>
    <property type="molecule type" value="Genomic_DNA"/>
</dbReference>
<evidence type="ECO:0000313" key="1">
    <source>
        <dbReference type="EMBL" id="TBT95812.1"/>
    </source>
</evidence>
<sequence>MAKYERSFFGRLDDFVPYLDRAILSGSMTASVEDSTDVMAGDARVVVRVYERFAASTRSRVSLNITAVGWGSQIYVSAITSGGTEAMFTKIFTLGEDTFLDKAVQAIDAFGATGFERR</sequence>
<dbReference type="RefSeq" id="WP_131170927.1">
    <property type="nucleotide sequence ID" value="NZ_FXTL01000002.1"/>
</dbReference>
<dbReference type="OrthoDB" id="4774735at2"/>
<dbReference type="Pfam" id="PF19524">
    <property type="entry name" value="DUF6054"/>
    <property type="match status" value="1"/>
</dbReference>
<dbReference type="InterPro" id="IPR046117">
    <property type="entry name" value="DUF6054"/>
</dbReference>
<evidence type="ECO:0000313" key="2">
    <source>
        <dbReference type="Proteomes" id="UP000291933"/>
    </source>
</evidence>
<protein>
    <submittedName>
        <fullName evidence="1">Uncharacterized protein</fullName>
    </submittedName>
</protein>